<feature type="region of interest" description="Disordered" evidence="1">
    <location>
        <begin position="1"/>
        <end position="40"/>
    </location>
</feature>
<feature type="compositionally biased region" description="Basic and acidic residues" evidence="1">
    <location>
        <begin position="10"/>
        <end position="25"/>
    </location>
</feature>
<reference evidence="2" key="2">
    <citation type="submission" date="2015-09" db="EMBL/GenBank/DDBJ databases">
        <title>Draft genome sequence of Mycobacterium neoaurum DSM 44074.</title>
        <authorList>
            <person name="Croce O."/>
            <person name="Robert C."/>
            <person name="Raoult D."/>
            <person name="Drancourt M."/>
        </authorList>
    </citation>
    <scope>NUCLEOTIDE SEQUENCE</scope>
    <source>
        <strain evidence="2">DSM 44074</strain>
    </source>
</reference>
<proteinExistence type="predicted"/>
<accession>A0AAV2WNK5</accession>
<reference evidence="2" key="1">
    <citation type="submission" date="2014-05" db="EMBL/GenBank/DDBJ databases">
        <authorList>
            <person name="Urmite Genomes"/>
        </authorList>
    </citation>
    <scope>NUCLEOTIDE SEQUENCE</scope>
    <source>
        <strain evidence="2">DSM 44074</strain>
    </source>
</reference>
<dbReference type="Proteomes" id="UP000028864">
    <property type="component" value="Unassembled WGS sequence"/>
</dbReference>
<organism evidence="2 3">
    <name type="scientific">Mycolicibacterium neoaurum</name>
    <name type="common">Mycobacterium neoaurum</name>
    <dbReference type="NCBI Taxonomy" id="1795"/>
    <lineage>
        <taxon>Bacteria</taxon>
        <taxon>Bacillati</taxon>
        <taxon>Actinomycetota</taxon>
        <taxon>Actinomycetes</taxon>
        <taxon>Mycobacteriales</taxon>
        <taxon>Mycobacteriaceae</taxon>
        <taxon>Mycolicibacterium</taxon>
    </lineage>
</organism>
<evidence type="ECO:0000313" key="3">
    <source>
        <dbReference type="Proteomes" id="UP000028864"/>
    </source>
</evidence>
<dbReference type="EMBL" id="LK021339">
    <property type="protein sequence ID" value="CDQ45866.1"/>
    <property type="molecule type" value="Genomic_DNA"/>
</dbReference>
<protein>
    <submittedName>
        <fullName evidence="2">Uncharacterized protein</fullName>
    </submittedName>
</protein>
<evidence type="ECO:0000256" key="1">
    <source>
        <dbReference type="SAM" id="MobiDB-lite"/>
    </source>
</evidence>
<dbReference type="AlphaFoldDB" id="A0AAV2WNK5"/>
<evidence type="ECO:0000313" key="2">
    <source>
        <dbReference type="EMBL" id="CDQ45866.1"/>
    </source>
</evidence>
<sequence length="320" mass="33605">MADAGAVSGPDDHDRDAAVDTDRPSTGRVATRAQTLPDDNPLAEAAVARAEPVALPAPTDEKSTAHGDIGKWMLTPAGQISDWGGKQHDGRTLLEAVNVIIVDPRSTTPGQAGRRLNQAMFASGFPAQPLHSFGFQGRIDDVTYGQQPGGVLVSYSDDFFLRENNHGRMFGPDPIETATGFVWSGAFSTERVEFAGWVPGHSYVSSNQARDSLATALVRSGQATFGGLVALDNAYQSLTSTTGDHDGFAVVLVLTGVGGPSRREMLVSTRGGVTSGIMAASVTAERTCPVLPSTSVGLTQCRPDGPVVAIPARRSLDRTF</sequence>
<name>A0AAV2WNK5_MYCNE</name>
<gene>
    <name evidence="2" type="ORF">BN1047_03766</name>
</gene>